<protein>
    <submittedName>
        <fullName evidence="1">Uncharacterized protein</fullName>
    </submittedName>
</protein>
<dbReference type="EMBL" id="LR796591">
    <property type="protein sequence ID" value="CAB4152761.1"/>
    <property type="molecule type" value="Genomic_DNA"/>
</dbReference>
<organism evidence="1">
    <name type="scientific">uncultured Caudovirales phage</name>
    <dbReference type="NCBI Taxonomy" id="2100421"/>
    <lineage>
        <taxon>Viruses</taxon>
        <taxon>Duplodnaviria</taxon>
        <taxon>Heunggongvirae</taxon>
        <taxon>Uroviricota</taxon>
        <taxon>Caudoviricetes</taxon>
        <taxon>Peduoviridae</taxon>
        <taxon>Maltschvirus</taxon>
        <taxon>Maltschvirus maltsch</taxon>
    </lineage>
</organism>
<reference evidence="1" key="1">
    <citation type="submission" date="2020-04" db="EMBL/GenBank/DDBJ databases">
        <authorList>
            <person name="Chiriac C."/>
            <person name="Salcher M."/>
            <person name="Ghai R."/>
            <person name="Kavagutti S V."/>
        </authorList>
    </citation>
    <scope>NUCLEOTIDE SEQUENCE</scope>
</reference>
<evidence type="ECO:0000313" key="1">
    <source>
        <dbReference type="EMBL" id="CAB4152761.1"/>
    </source>
</evidence>
<name>A0A6J5N422_9CAUD</name>
<sequence length="126" mass="14154">MPNPIFVFGSNETGIHGAGAATDAYQKHGALWGIGEGYQGSSYAIPTKDHNIKTLPLRSVKWYVKRFLNFAKGFPQLTFRVTQIGCGLAGFTPDKIAPMFRRAPSNRQFSSAWAEWLPNRQYWTDK</sequence>
<proteinExistence type="predicted"/>
<accession>A0A6J5N422</accession>
<gene>
    <name evidence="1" type="ORF">UFOVP602_23</name>
</gene>